<evidence type="ECO:0000259" key="6">
    <source>
        <dbReference type="PROSITE" id="PS50865"/>
    </source>
</evidence>
<dbReference type="InterPro" id="IPR053185">
    <property type="entry name" value="SET_domain_protein"/>
</dbReference>
<gene>
    <name evidence="7" type="ORF">EG328_007436</name>
</gene>
<protein>
    <recommendedName>
        <fullName evidence="9">Suppressor of anucleate metulae protein B</fullName>
    </recommendedName>
</protein>
<sequence length="534" mass="60384">MYVIKDVDGKGKGLVATEKIPRGTRILSEEPIITIRQNEQDGDRLRNSIRQQIDRLDEAQRQNFLSMHNIHPHKTVAQKYHGIIGTNALPIEADGIGGGIFLEACRINHACDNNAQKHWNSNIKRHTVHALRDIEEGEEITIYYLGANKSRKDRRESLRERFGFECSCRLCSLPPDQILESDKRVVEIARLDGILGEGGLMEIMSSPLQCLRHVETMIHLYEEQGQGDAGIPRSLLDAAQIAIAHGDLARGRTFAERAISGWRMSGGDDCEEVLEHGYLVVTPSKLRLYGLSMKWKTEMDDVPVGLDAAKFDDWLWRREKSEPTSRPMSRTEREIFPAFIDLPNRPISTRSMAARPNHHYCFLGEITDSSTFHHLELQLKDIDNRKIPLHFYTEGLGGEWTPSQIKKGYTVAVLNAQRHVFIFGDPGIRHEDADMLRIFPCSLAKFHALHSQAQEFSEESEGGARTCHGCGRTGLSLQKCAKCFSYWYCDKACQEVGWKEKGHRGDCKPLQDEELRKLLGGKWCDGGNGVGFPL</sequence>
<dbReference type="SUPFAM" id="SSF82199">
    <property type="entry name" value="SET domain"/>
    <property type="match status" value="1"/>
</dbReference>
<evidence type="ECO:0000313" key="7">
    <source>
        <dbReference type="EMBL" id="KAE9985444.1"/>
    </source>
</evidence>
<dbReference type="PROSITE" id="PS50280">
    <property type="entry name" value="SET"/>
    <property type="match status" value="1"/>
</dbReference>
<dbReference type="CDD" id="cd20071">
    <property type="entry name" value="SET_SMYD"/>
    <property type="match status" value="1"/>
</dbReference>
<evidence type="ECO:0008006" key="9">
    <source>
        <dbReference type="Google" id="ProtNLM"/>
    </source>
</evidence>
<dbReference type="Proteomes" id="UP000447873">
    <property type="component" value="Unassembled WGS sequence"/>
</dbReference>
<dbReference type="InterPro" id="IPR001214">
    <property type="entry name" value="SET_dom"/>
</dbReference>
<dbReference type="PROSITE" id="PS01360">
    <property type="entry name" value="ZF_MYND_1"/>
    <property type="match status" value="1"/>
</dbReference>
<dbReference type="Pfam" id="PF00856">
    <property type="entry name" value="SET"/>
    <property type="match status" value="1"/>
</dbReference>
<proteinExistence type="predicted"/>
<dbReference type="InterPro" id="IPR046341">
    <property type="entry name" value="SET_dom_sf"/>
</dbReference>
<dbReference type="Pfam" id="PF01753">
    <property type="entry name" value="zf-MYND"/>
    <property type="match status" value="1"/>
</dbReference>
<dbReference type="InterPro" id="IPR002893">
    <property type="entry name" value="Znf_MYND"/>
</dbReference>
<keyword evidence="2 4" id="KW-0863">Zinc-finger</keyword>
<evidence type="ECO:0000256" key="4">
    <source>
        <dbReference type="PROSITE-ProRule" id="PRU00134"/>
    </source>
</evidence>
<accession>A0A8H3VEG0</accession>
<dbReference type="GO" id="GO:0008270">
    <property type="term" value="F:zinc ion binding"/>
    <property type="evidence" value="ECO:0007669"/>
    <property type="project" value="UniProtKB-KW"/>
</dbReference>
<evidence type="ECO:0000313" key="8">
    <source>
        <dbReference type="Proteomes" id="UP000447873"/>
    </source>
</evidence>
<dbReference type="PROSITE" id="PS50865">
    <property type="entry name" value="ZF_MYND_2"/>
    <property type="match status" value="1"/>
</dbReference>
<dbReference type="PANTHER" id="PTHR47332">
    <property type="entry name" value="SET DOMAIN-CONTAINING PROTEIN 5"/>
    <property type="match status" value="1"/>
</dbReference>
<dbReference type="SUPFAM" id="SSF144232">
    <property type="entry name" value="HIT/MYND zinc finger-like"/>
    <property type="match status" value="1"/>
</dbReference>
<feature type="domain" description="SET" evidence="5">
    <location>
        <begin position="1"/>
        <end position="145"/>
    </location>
</feature>
<feature type="domain" description="MYND-type" evidence="6">
    <location>
        <begin position="467"/>
        <end position="507"/>
    </location>
</feature>
<keyword evidence="3" id="KW-0862">Zinc</keyword>
<dbReference type="AlphaFoldDB" id="A0A8H3VEG0"/>
<dbReference type="Gene3D" id="2.170.270.10">
    <property type="entry name" value="SET domain"/>
    <property type="match status" value="1"/>
</dbReference>
<reference evidence="7 8" key="1">
    <citation type="submission" date="2018-12" db="EMBL/GenBank/DDBJ databases">
        <title>Venturia inaequalis Genome Resource.</title>
        <authorList>
            <person name="Lichtner F.J."/>
        </authorList>
    </citation>
    <scope>NUCLEOTIDE SEQUENCE [LARGE SCALE GENOMIC DNA]</scope>
    <source>
        <strain evidence="7 8">120213</strain>
    </source>
</reference>
<comment type="caution">
    <text evidence="7">The sequence shown here is derived from an EMBL/GenBank/DDBJ whole genome shotgun (WGS) entry which is preliminary data.</text>
</comment>
<evidence type="ECO:0000259" key="5">
    <source>
        <dbReference type="PROSITE" id="PS50280"/>
    </source>
</evidence>
<dbReference type="SMART" id="SM00317">
    <property type="entry name" value="SET"/>
    <property type="match status" value="1"/>
</dbReference>
<evidence type="ECO:0000256" key="3">
    <source>
        <dbReference type="ARBA" id="ARBA00022833"/>
    </source>
</evidence>
<evidence type="ECO:0000256" key="1">
    <source>
        <dbReference type="ARBA" id="ARBA00022723"/>
    </source>
</evidence>
<dbReference type="EMBL" id="WNWS01000040">
    <property type="protein sequence ID" value="KAE9985444.1"/>
    <property type="molecule type" value="Genomic_DNA"/>
</dbReference>
<dbReference type="PANTHER" id="PTHR47332:SF2">
    <property type="entry name" value="SET-6"/>
    <property type="match status" value="1"/>
</dbReference>
<organism evidence="7 8">
    <name type="scientific">Venturia inaequalis</name>
    <name type="common">Apple scab fungus</name>
    <dbReference type="NCBI Taxonomy" id="5025"/>
    <lineage>
        <taxon>Eukaryota</taxon>
        <taxon>Fungi</taxon>
        <taxon>Dikarya</taxon>
        <taxon>Ascomycota</taxon>
        <taxon>Pezizomycotina</taxon>
        <taxon>Dothideomycetes</taxon>
        <taxon>Pleosporomycetidae</taxon>
        <taxon>Venturiales</taxon>
        <taxon>Venturiaceae</taxon>
        <taxon>Venturia</taxon>
    </lineage>
</organism>
<dbReference type="Gene3D" id="6.10.140.2220">
    <property type="match status" value="1"/>
</dbReference>
<keyword evidence="1" id="KW-0479">Metal-binding</keyword>
<name>A0A8H3VEG0_VENIN</name>
<evidence type="ECO:0000256" key="2">
    <source>
        <dbReference type="ARBA" id="ARBA00022771"/>
    </source>
</evidence>